<proteinExistence type="predicted"/>
<keyword evidence="2" id="KW-0732">Signal</keyword>
<comment type="caution">
    <text evidence="3">The sequence shown here is derived from an EMBL/GenBank/DDBJ whole genome shotgun (WGS) entry which is preliminary data.</text>
</comment>
<evidence type="ECO:0000256" key="1">
    <source>
        <dbReference type="SAM" id="MobiDB-lite"/>
    </source>
</evidence>
<protein>
    <submittedName>
        <fullName evidence="3">Uncharacterized protein</fullName>
    </submittedName>
</protein>
<dbReference type="AlphaFoldDB" id="A0A932R156"/>
<feature type="compositionally biased region" description="Low complexity" evidence="1">
    <location>
        <begin position="86"/>
        <end position="147"/>
    </location>
</feature>
<evidence type="ECO:0000313" key="3">
    <source>
        <dbReference type="EMBL" id="MBI3630741.1"/>
    </source>
</evidence>
<feature type="chain" id="PRO_5038102227" evidence="2">
    <location>
        <begin position="28"/>
        <end position="159"/>
    </location>
</feature>
<name>A0A932R156_9BACT</name>
<gene>
    <name evidence="3" type="ORF">HY221_00150</name>
</gene>
<dbReference type="Proteomes" id="UP000753196">
    <property type="component" value="Unassembled WGS sequence"/>
</dbReference>
<organism evidence="3 4">
    <name type="scientific">Candidatus Sungiibacteriota bacterium</name>
    <dbReference type="NCBI Taxonomy" id="2750080"/>
    <lineage>
        <taxon>Bacteria</taxon>
        <taxon>Candidatus Sungiibacteriota</taxon>
    </lineage>
</organism>
<feature type="signal peptide" evidence="2">
    <location>
        <begin position="1"/>
        <end position="27"/>
    </location>
</feature>
<evidence type="ECO:0000313" key="4">
    <source>
        <dbReference type="Proteomes" id="UP000753196"/>
    </source>
</evidence>
<dbReference type="EMBL" id="JACQCR010000003">
    <property type="protein sequence ID" value="MBI3630741.1"/>
    <property type="molecule type" value="Genomic_DNA"/>
</dbReference>
<feature type="compositionally biased region" description="Polar residues" evidence="1">
    <location>
        <begin position="60"/>
        <end position="73"/>
    </location>
</feature>
<reference evidence="3" key="1">
    <citation type="submission" date="2020-07" db="EMBL/GenBank/DDBJ databases">
        <title>Huge and variable diversity of episymbiotic CPR bacteria and DPANN archaea in groundwater ecosystems.</title>
        <authorList>
            <person name="He C.Y."/>
            <person name="Keren R."/>
            <person name="Whittaker M."/>
            <person name="Farag I.F."/>
            <person name="Doudna J."/>
            <person name="Cate J.H.D."/>
            <person name="Banfield J.F."/>
        </authorList>
    </citation>
    <scope>NUCLEOTIDE SEQUENCE</scope>
    <source>
        <strain evidence="3">NC_groundwater_973_Pr1_S-0.2um_54_13</strain>
    </source>
</reference>
<accession>A0A932R156</accession>
<sequence>MRQSIHDCVKTRSILIAALLAVMPVSAAFPQSADNANNPEDCIIGQPGCDSNVIVTRGITSSISDSPTPQDTPMPSADAVTPPGDITTPSGIVTTPGTITTPSGVVSTPSGITTTPSGITTTPSGGTTTPSGVVSTPSGITTTPGSVFDRGMGNGSGTR</sequence>
<feature type="region of interest" description="Disordered" evidence="1">
    <location>
        <begin position="60"/>
        <end position="159"/>
    </location>
</feature>
<evidence type="ECO:0000256" key="2">
    <source>
        <dbReference type="SAM" id="SignalP"/>
    </source>
</evidence>